<dbReference type="AlphaFoldDB" id="A0AAJ5WQD2"/>
<dbReference type="PROSITE" id="PS50885">
    <property type="entry name" value="HAMP"/>
    <property type="match status" value="1"/>
</dbReference>
<dbReference type="InterPro" id="IPR036097">
    <property type="entry name" value="HisK_dim/P_sf"/>
</dbReference>
<feature type="domain" description="Histidine kinase" evidence="12">
    <location>
        <begin position="237"/>
        <end position="446"/>
    </location>
</feature>
<keyword evidence="4" id="KW-0597">Phosphoprotein</keyword>
<evidence type="ECO:0000256" key="6">
    <source>
        <dbReference type="ARBA" id="ARBA00022692"/>
    </source>
</evidence>
<dbReference type="PANTHER" id="PTHR45436:SF5">
    <property type="entry name" value="SENSOR HISTIDINE KINASE TRCS"/>
    <property type="match status" value="1"/>
</dbReference>
<evidence type="ECO:0000256" key="1">
    <source>
        <dbReference type="ARBA" id="ARBA00000085"/>
    </source>
</evidence>
<dbReference type="SMART" id="SM00304">
    <property type="entry name" value="HAMP"/>
    <property type="match status" value="1"/>
</dbReference>
<dbReference type="InterPro" id="IPR036890">
    <property type="entry name" value="HATPase_C_sf"/>
</dbReference>
<keyword evidence="6 11" id="KW-0812">Transmembrane</keyword>
<feature type="domain" description="HAMP" evidence="13">
    <location>
        <begin position="176"/>
        <end position="229"/>
    </location>
</feature>
<evidence type="ECO:0000259" key="12">
    <source>
        <dbReference type="PROSITE" id="PS50109"/>
    </source>
</evidence>
<dbReference type="InterPro" id="IPR050428">
    <property type="entry name" value="TCS_sensor_his_kinase"/>
</dbReference>
<accession>A0AAJ5WQD2</accession>
<evidence type="ECO:0000313" key="15">
    <source>
        <dbReference type="Proteomes" id="UP001220610"/>
    </source>
</evidence>
<feature type="transmembrane region" description="Helical" evidence="11">
    <location>
        <begin position="7"/>
        <end position="30"/>
    </location>
</feature>
<reference evidence="14" key="1">
    <citation type="submission" date="2023-03" db="EMBL/GenBank/DDBJ databases">
        <title>Andean soil-derived lignocellulolytic bacterial consortium as a source of novel taxa and putative plastic-active enzymes.</title>
        <authorList>
            <person name="Diaz-Garcia L."/>
            <person name="Chuvochina M."/>
            <person name="Feuerriegel G."/>
            <person name="Bunk B."/>
            <person name="Sproer C."/>
            <person name="Streit W.R."/>
            <person name="Rodriguez L.M."/>
            <person name="Overmann J."/>
            <person name="Jimenez D.J."/>
        </authorList>
    </citation>
    <scope>NUCLEOTIDE SEQUENCE</scope>
    <source>
        <strain evidence="14">MAG 7</strain>
    </source>
</reference>
<dbReference type="SMART" id="SM00388">
    <property type="entry name" value="HisKA"/>
    <property type="match status" value="1"/>
</dbReference>
<dbReference type="Proteomes" id="UP001220610">
    <property type="component" value="Chromosome"/>
</dbReference>
<keyword evidence="7 14" id="KW-0418">Kinase</keyword>
<dbReference type="PANTHER" id="PTHR45436">
    <property type="entry name" value="SENSOR HISTIDINE KINASE YKOH"/>
    <property type="match status" value="1"/>
</dbReference>
<evidence type="ECO:0000313" key="14">
    <source>
        <dbReference type="EMBL" id="WEK33778.1"/>
    </source>
</evidence>
<evidence type="ECO:0000256" key="2">
    <source>
        <dbReference type="ARBA" id="ARBA00004370"/>
    </source>
</evidence>
<dbReference type="Pfam" id="PF00512">
    <property type="entry name" value="HisKA"/>
    <property type="match status" value="1"/>
</dbReference>
<sequence length="448" mass="50600">MKIRNRLSLEFTLLTAGMMLLVFILIYTLFTDYINQVFYARLRDRALITAEVYLEQDELTRKNFLDIQQKYLHTLPDEQSFIFNERNVGSFNTAPSSTVPPEIIEAIRQGNRSHFILEGQPAAGIFYNDNQGDFVIIVTARNVTGIDHRQNLLLFLCIIYGVVLPLIYLLSLRFAGKSLRPIKHINRKLKEIRSRNLHERVEVPQNKDEINELANNFNDLLSHLQLAFETQRSFVSNASHELRTPLTAIIGELEVMLSKPRTEAEYRATMHSVLAESEKLNTILAQLFELSNYSDHNTAAFRETDLTDMLRDLCMEWEAKGYPCTLQAPDRAVSIKGNPVLLETALNNILKNAFKFSAGLPVKVQLDTDPGIAFISITDQGIGIPEKDLSQVFTPFFRADNARGYPGSGVGLSITEKIIRLHQGSVQVSSAVGVGTIFHISLPLRSTF</sequence>
<dbReference type="EC" id="2.7.13.3" evidence="3"/>
<dbReference type="Gene3D" id="6.10.340.10">
    <property type="match status" value="1"/>
</dbReference>
<dbReference type="Gene3D" id="3.30.565.10">
    <property type="entry name" value="Histidine kinase-like ATPase, C-terminal domain"/>
    <property type="match status" value="1"/>
</dbReference>
<dbReference type="SUPFAM" id="SSF47384">
    <property type="entry name" value="Homodimeric domain of signal transducing histidine kinase"/>
    <property type="match status" value="1"/>
</dbReference>
<dbReference type="SUPFAM" id="SSF158472">
    <property type="entry name" value="HAMP domain-like"/>
    <property type="match status" value="1"/>
</dbReference>
<evidence type="ECO:0000256" key="9">
    <source>
        <dbReference type="ARBA" id="ARBA00023012"/>
    </source>
</evidence>
<dbReference type="PROSITE" id="PS50109">
    <property type="entry name" value="HIS_KIN"/>
    <property type="match status" value="1"/>
</dbReference>
<dbReference type="Pfam" id="PF00672">
    <property type="entry name" value="HAMP"/>
    <property type="match status" value="1"/>
</dbReference>
<evidence type="ECO:0000259" key="13">
    <source>
        <dbReference type="PROSITE" id="PS50885"/>
    </source>
</evidence>
<protein>
    <recommendedName>
        <fullName evidence="3">histidine kinase</fullName>
        <ecNumber evidence="3">2.7.13.3</ecNumber>
    </recommendedName>
</protein>
<evidence type="ECO:0000256" key="10">
    <source>
        <dbReference type="ARBA" id="ARBA00023136"/>
    </source>
</evidence>
<proteinExistence type="predicted"/>
<gene>
    <name evidence="14" type="ORF">P0Y53_14900</name>
</gene>
<dbReference type="InterPro" id="IPR003661">
    <property type="entry name" value="HisK_dim/P_dom"/>
</dbReference>
<comment type="subcellular location">
    <subcellularLocation>
        <location evidence="2">Membrane</location>
    </subcellularLocation>
</comment>
<comment type="catalytic activity">
    <reaction evidence="1">
        <text>ATP + protein L-histidine = ADP + protein N-phospho-L-histidine.</text>
        <dbReference type="EC" id="2.7.13.3"/>
    </reaction>
</comment>
<name>A0AAJ5WQD2_9BACT</name>
<dbReference type="EMBL" id="CP119311">
    <property type="protein sequence ID" value="WEK33778.1"/>
    <property type="molecule type" value="Genomic_DNA"/>
</dbReference>
<dbReference type="SUPFAM" id="SSF55874">
    <property type="entry name" value="ATPase domain of HSP90 chaperone/DNA topoisomerase II/histidine kinase"/>
    <property type="match status" value="1"/>
</dbReference>
<dbReference type="CDD" id="cd06225">
    <property type="entry name" value="HAMP"/>
    <property type="match status" value="1"/>
</dbReference>
<keyword evidence="10 11" id="KW-0472">Membrane</keyword>
<dbReference type="Pfam" id="PF02518">
    <property type="entry name" value="HATPase_c"/>
    <property type="match status" value="1"/>
</dbReference>
<evidence type="ECO:0000256" key="7">
    <source>
        <dbReference type="ARBA" id="ARBA00022777"/>
    </source>
</evidence>
<dbReference type="CDD" id="cd00082">
    <property type="entry name" value="HisKA"/>
    <property type="match status" value="1"/>
</dbReference>
<evidence type="ECO:0000256" key="5">
    <source>
        <dbReference type="ARBA" id="ARBA00022679"/>
    </source>
</evidence>
<dbReference type="SMART" id="SM00387">
    <property type="entry name" value="HATPase_c"/>
    <property type="match status" value="1"/>
</dbReference>
<organism evidence="14 15">
    <name type="scientific">Candidatus Pseudobacter hemicellulosilyticus</name>
    <dbReference type="NCBI Taxonomy" id="3121375"/>
    <lineage>
        <taxon>Bacteria</taxon>
        <taxon>Pseudomonadati</taxon>
        <taxon>Bacteroidota</taxon>
        <taxon>Chitinophagia</taxon>
        <taxon>Chitinophagales</taxon>
        <taxon>Chitinophagaceae</taxon>
        <taxon>Pseudobacter</taxon>
    </lineage>
</organism>
<evidence type="ECO:0000256" key="11">
    <source>
        <dbReference type="SAM" id="Phobius"/>
    </source>
</evidence>
<dbReference type="InterPro" id="IPR003594">
    <property type="entry name" value="HATPase_dom"/>
</dbReference>
<keyword evidence="8 11" id="KW-1133">Transmembrane helix</keyword>
<dbReference type="InterPro" id="IPR005467">
    <property type="entry name" value="His_kinase_dom"/>
</dbReference>
<keyword evidence="5" id="KW-0808">Transferase</keyword>
<dbReference type="GO" id="GO:0005886">
    <property type="term" value="C:plasma membrane"/>
    <property type="evidence" value="ECO:0007669"/>
    <property type="project" value="TreeGrafter"/>
</dbReference>
<keyword evidence="9" id="KW-0902">Two-component regulatory system</keyword>
<dbReference type="Gene3D" id="1.10.287.130">
    <property type="match status" value="1"/>
</dbReference>
<evidence type="ECO:0000256" key="8">
    <source>
        <dbReference type="ARBA" id="ARBA00022989"/>
    </source>
</evidence>
<evidence type="ECO:0000256" key="3">
    <source>
        <dbReference type="ARBA" id="ARBA00012438"/>
    </source>
</evidence>
<evidence type="ECO:0000256" key="4">
    <source>
        <dbReference type="ARBA" id="ARBA00022553"/>
    </source>
</evidence>
<dbReference type="GO" id="GO:0000155">
    <property type="term" value="F:phosphorelay sensor kinase activity"/>
    <property type="evidence" value="ECO:0007669"/>
    <property type="project" value="InterPro"/>
</dbReference>
<feature type="transmembrane region" description="Helical" evidence="11">
    <location>
        <begin position="152"/>
        <end position="170"/>
    </location>
</feature>
<dbReference type="PRINTS" id="PR00344">
    <property type="entry name" value="BCTRLSENSOR"/>
</dbReference>
<dbReference type="InterPro" id="IPR003660">
    <property type="entry name" value="HAMP_dom"/>
</dbReference>
<dbReference type="InterPro" id="IPR004358">
    <property type="entry name" value="Sig_transdc_His_kin-like_C"/>
</dbReference>